<sequence>MCVRMIAPEEVSISSTAANLPTDETEDPTNAMDTTPMATTPMDNTPMDTTPMATAGPVTAQSTTAAAETMCDQCNIDDIRFTLEPSGDAGADYSTTPRDPVDGCLRTEVGCIRSDGKQCDTTEMFAVNPTGEHSIGDGGSEAYAILACANDGTYAFMDITDISEIKCVFTDCF</sequence>
<dbReference type="InParanoid" id="E3MV87"/>
<dbReference type="AlphaFoldDB" id="E3MV87"/>
<organism evidence="4">
    <name type="scientific">Caenorhabditis remanei</name>
    <name type="common">Caenorhabditis vulgaris</name>
    <dbReference type="NCBI Taxonomy" id="31234"/>
    <lineage>
        <taxon>Eukaryota</taxon>
        <taxon>Metazoa</taxon>
        <taxon>Ecdysozoa</taxon>
        <taxon>Nematoda</taxon>
        <taxon>Chromadorea</taxon>
        <taxon>Rhabditida</taxon>
        <taxon>Rhabditina</taxon>
        <taxon>Rhabditomorpha</taxon>
        <taxon>Rhabditoidea</taxon>
        <taxon>Rhabditidae</taxon>
        <taxon>Peloderinae</taxon>
        <taxon>Caenorhabditis</taxon>
    </lineage>
</organism>
<protein>
    <recommendedName>
        <fullName evidence="2">DUF281 domain-containing protein</fullName>
    </recommendedName>
</protein>
<dbReference type="EMBL" id="DS268482">
    <property type="protein sequence ID" value="EFP10107.1"/>
    <property type="molecule type" value="Genomic_DNA"/>
</dbReference>
<dbReference type="PANTHER" id="PTHR36517:SF1">
    <property type="entry name" value="C6 DOMAIN-CONTAINING PROTEIN-RELATED"/>
    <property type="match status" value="1"/>
</dbReference>
<dbReference type="PANTHER" id="PTHR36517">
    <property type="entry name" value="PROTEIN CBG25732"/>
    <property type="match status" value="1"/>
</dbReference>
<dbReference type="InterPro" id="IPR005098">
    <property type="entry name" value="DUF281"/>
</dbReference>
<reference evidence="3" key="1">
    <citation type="submission" date="2007-07" db="EMBL/GenBank/DDBJ databases">
        <title>PCAP assembly of the Caenorhabditis remanei genome.</title>
        <authorList>
            <consortium name="The Caenorhabditis remanei Sequencing Consortium"/>
            <person name="Wilson R.K."/>
        </authorList>
    </citation>
    <scope>NUCLEOTIDE SEQUENCE [LARGE SCALE GENOMIC DNA]</scope>
    <source>
        <strain evidence="3">PB4641</strain>
    </source>
</reference>
<name>E3MV87_CAERE</name>
<keyword evidence="4" id="KW-1185">Reference proteome</keyword>
<evidence type="ECO:0000259" key="2">
    <source>
        <dbReference type="Pfam" id="PF03436"/>
    </source>
</evidence>
<evidence type="ECO:0000256" key="1">
    <source>
        <dbReference type="SAM" id="MobiDB-lite"/>
    </source>
</evidence>
<evidence type="ECO:0000313" key="4">
    <source>
        <dbReference type="Proteomes" id="UP000008281"/>
    </source>
</evidence>
<evidence type="ECO:0000313" key="3">
    <source>
        <dbReference type="EMBL" id="EFP10107.1"/>
    </source>
</evidence>
<accession>E3MV87</accession>
<dbReference type="HOGENOM" id="CLU_134011_0_0_1"/>
<dbReference type="Pfam" id="PF03436">
    <property type="entry name" value="DUF281"/>
    <property type="match status" value="1"/>
</dbReference>
<gene>
    <name evidence="3" type="ORF">CRE_24638</name>
</gene>
<feature type="domain" description="DUF281" evidence="2">
    <location>
        <begin position="102"/>
        <end position="154"/>
    </location>
</feature>
<dbReference type="OMA" id="ANIDCDN"/>
<feature type="region of interest" description="Disordered" evidence="1">
    <location>
        <begin position="14"/>
        <end position="36"/>
    </location>
</feature>
<dbReference type="Proteomes" id="UP000008281">
    <property type="component" value="Unassembled WGS sequence"/>
</dbReference>
<proteinExistence type="predicted"/>